<evidence type="ECO:0000256" key="2">
    <source>
        <dbReference type="SAM" id="SignalP"/>
    </source>
</evidence>
<gene>
    <name evidence="3" type="ORF">SAMN02983003_0994</name>
</gene>
<accession>A0A1K2HWB2</accession>
<keyword evidence="2" id="KW-0732">Signal</keyword>
<dbReference type="STRING" id="665118.SAMN02983003_0994"/>
<sequence>MTSLSFRPGRSLAALAVAAMALAAVPAVQAHDLGQGRNFDRHDQMRGDARGPDRAMRGDRRGPGMQMRGEGRADMLVSFSCAPRAAERLEVGLVRLSHRLELSGTQQPLFDAFRTSALTAQTGLADSCETLRPDPAAETAAPAADPVQSIRDRLSVESARIAAIESVLPDYEAFVTSLTPEQSALLAPPSRERVGEMRGGRGEGRGGWRQHHQGPRGRMQPAPQPPAADAPAPAPQG</sequence>
<evidence type="ECO:0000313" key="4">
    <source>
        <dbReference type="Proteomes" id="UP000183447"/>
    </source>
</evidence>
<feature type="region of interest" description="Disordered" evidence="1">
    <location>
        <begin position="184"/>
        <end position="237"/>
    </location>
</feature>
<dbReference type="InterPro" id="IPR012899">
    <property type="entry name" value="LTXXQ"/>
</dbReference>
<dbReference type="RefSeq" id="WP_072339523.1">
    <property type="nucleotide sequence ID" value="NZ_FPKU01000001.1"/>
</dbReference>
<dbReference type="Proteomes" id="UP000183447">
    <property type="component" value="Unassembled WGS sequence"/>
</dbReference>
<feature type="compositionally biased region" description="Basic and acidic residues" evidence="1">
    <location>
        <begin position="190"/>
        <end position="206"/>
    </location>
</feature>
<keyword evidence="4" id="KW-1185">Reference proteome</keyword>
<feature type="signal peptide" evidence="2">
    <location>
        <begin position="1"/>
        <end position="30"/>
    </location>
</feature>
<evidence type="ECO:0000256" key="1">
    <source>
        <dbReference type="SAM" id="MobiDB-lite"/>
    </source>
</evidence>
<proteinExistence type="predicted"/>
<reference evidence="3 4" key="1">
    <citation type="submission" date="2016-11" db="EMBL/GenBank/DDBJ databases">
        <authorList>
            <person name="Jaros S."/>
            <person name="Januszkiewicz K."/>
            <person name="Wedrychowicz H."/>
        </authorList>
    </citation>
    <scope>NUCLEOTIDE SEQUENCE [LARGE SCALE GENOMIC DNA]</scope>
    <source>
        <strain evidence="3 4">ATCC 23634</strain>
    </source>
</reference>
<dbReference type="EMBL" id="FPKU01000001">
    <property type="protein sequence ID" value="SFZ82295.1"/>
    <property type="molecule type" value="Genomic_DNA"/>
</dbReference>
<evidence type="ECO:0000313" key="3">
    <source>
        <dbReference type="EMBL" id="SFZ82295.1"/>
    </source>
</evidence>
<dbReference type="AlphaFoldDB" id="A0A1K2HWB2"/>
<protein>
    <submittedName>
        <fullName evidence="3">LTXXQ motif family protein</fullName>
    </submittedName>
</protein>
<organism evidence="3 4">
    <name type="scientific">Devosia enhydra</name>
    <dbReference type="NCBI Taxonomy" id="665118"/>
    <lineage>
        <taxon>Bacteria</taxon>
        <taxon>Pseudomonadati</taxon>
        <taxon>Pseudomonadota</taxon>
        <taxon>Alphaproteobacteria</taxon>
        <taxon>Hyphomicrobiales</taxon>
        <taxon>Devosiaceae</taxon>
        <taxon>Devosia</taxon>
    </lineage>
</organism>
<dbReference type="Pfam" id="PF07813">
    <property type="entry name" value="LTXXQ"/>
    <property type="match status" value="1"/>
</dbReference>
<name>A0A1K2HWB2_9HYPH</name>
<feature type="compositionally biased region" description="Basic and acidic residues" evidence="1">
    <location>
        <begin position="38"/>
        <end position="62"/>
    </location>
</feature>
<feature type="region of interest" description="Disordered" evidence="1">
    <location>
        <begin position="35"/>
        <end position="68"/>
    </location>
</feature>
<feature type="chain" id="PRO_5012814784" evidence="2">
    <location>
        <begin position="31"/>
        <end position="237"/>
    </location>
</feature>
<feature type="compositionally biased region" description="Pro residues" evidence="1">
    <location>
        <begin position="222"/>
        <end position="237"/>
    </location>
</feature>
<dbReference type="GO" id="GO:0042597">
    <property type="term" value="C:periplasmic space"/>
    <property type="evidence" value="ECO:0007669"/>
    <property type="project" value="InterPro"/>
</dbReference>